<comment type="caution">
    <text evidence="3">The sequence shown here is derived from an EMBL/GenBank/DDBJ whole genome shotgun (WGS) entry which is preliminary data.</text>
</comment>
<feature type="compositionally biased region" description="Low complexity" evidence="1">
    <location>
        <begin position="246"/>
        <end position="257"/>
    </location>
</feature>
<reference evidence="3" key="1">
    <citation type="journal article" date="2023" name="DNA Res.">
        <title>Chromosome-level genome assembly of Phrynocephalus forsythii using third-generation DNA sequencing and Hi-C analysis.</title>
        <authorList>
            <person name="Qi Y."/>
            <person name="Zhao W."/>
            <person name="Zhao Y."/>
            <person name="Niu C."/>
            <person name="Cao S."/>
            <person name="Zhang Y."/>
        </authorList>
    </citation>
    <scope>NUCLEOTIDE SEQUENCE</scope>
    <source>
        <tissue evidence="3">Muscle</tissue>
    </source>
</reference>
<feature type="region of interest" description="Disordered" evidence="1">
    <location>
        <begin position="221"/>
        <end position="260"/>
    </location>
</feature>
<feature type="region of interest" description="Disordered" evidence="1">
    <location>
        <begin position="194"/>
        <end position="213"/>
    </location>
</feature>
<dbReference type="AlphaFoldDB" id="A0A9Q0Y9K4"/>
<proteinExistence type="predicted"/>
<dbReference type="Pfam" id="PF12016">
    <property type="entry name" value="Stonin2_N"/>
    <property type="match status" value="1"/>
</dbReference>
<gene>
    <name evidence="3" type="ORF">JRQ81_001019</name>
</gene>
<feature type="region of interest" description="Disordered" evidence="1">
    <location>
        <begin position="133"/>
        <end position="163"/>
    </location>
</feature>
<feature type="compositionally biased region" description="Low complexity" evidence="1">
    <location>
        <begin position="223"/>
        <end position="234"/>
    </location>
</feature>
<organism evidence="3 4">
    <name type="scientific">Phrynocephalus forsythii</name>
    <dbReference type="NCBI Taxonomy" id="171643"/>
    <lineage>
        <taxon>Eukaryota</taxon>
        <taxon>Metazoa</taxon>
        <taxon>Chordata</taxon>
        <taxon>Craniata</taxon>
        <taxon>Vertebrata</taxon>
        <taxon>Euteleostomi</taxon>
        <taxon>Lepidosauria</taxon>
        <taxon>Squamata</taxon>
        <taxon>Bifurcata</taxon>
        <taxon>Unidentata</taxon>
        <taxon>Episquamata</taxon>
        <taxon>Toxicofera</taxon>
        <taxon>Iguania</taxon>
        <taxon>Acrodonta</taxon>
        <taxon>Agamidae</taxon>
        <taxon>Agaminae</taxon>
        <taxon>Phrynocephalus</taxon>
    </lineage>
</organism>
<accession>A0A9Q0Y9K4</accession>
<sequence>MTSLASVITSQQSEWVSFDDGLHLSATSQDHPVEPLERFLSSSETSSEGLQNLEAEFYTSEQAGMGDAVDKAAKDPAPVSLLENRLFPKSDIPSSFSTWVQFEDIPWTSTSPEHTQTASSPRKFCWTCPSFGSSGKQPLTSDSSWTTTSENTSSPSVTPSYTDLQSINTEDLTSGRASVADSTGSLLTLQVGGLSQAPQLPPPPPLIPPNLQAGKQSLLGHVAASSSTTHASPAGGWAGERNLLGHTDTSSSATHASPVGGQAGEWSLLGYVAASSGDTHASPAGGRAVLGRAAAFTTAANVP</sequence>
<keyword evidence="4" id="KW-1185">Reference proteome</keyword>
<evidence type="ECO:0000256" key="1">
    <source>
        <dbReference type="SAM" id="MobiDB-lite"/>
    </source>
</evidence>
<evidence type="ECO:0000259" key="2">
    <source>
        <dbReference type="Pfam" id="PF12016"/>
    </source>
</evidence>
<dbReference type="Proteomes" id="UP001142489">
    <property type="component" value="Unassembled WGS sequence"/>
</dbReference>
<dbReference type="EMBL" id="JAPFRF010000001">
    <property type="protein sequence ID" value="KAJ7345069.1"/>
    <property type="molecule type" value="Genomic_DNA"/>
</dbReference>
<feature type="domain" description="Stonin-2 N-terminal" evidence="2">
    <location>
        <begin position="1"/>
        <end position="188"/>
    </location>
</feature>
<feature type="compositionally biased region" description="Pro residues" evidence="1">
    <location>
        <begin position="199"/>
        <end position="208"/>
    </location>
</feature>
<dbReference type="InterPro" id="IPR022699">
    <property type="entry name" value="Stonin2_N"/>
</dbReference>
<evidence type="ECO:0000313" key="4">
    <source>
        <dbReference type="Proteomes" id="UP001142489"/>
    </source>
</evidence>
<feature type="compositionally biased region" description="Low complexity" evidence="1">
    <location>
        <begin position="138"/>
        <end position="160"/>
    </location>
</feature>
<feature type="non-terminal residue" evidence="3">
    <location>
        <position position="1"/>
    </location>
</feature>
<feature type="compositionally biased region" description="Polar residues" evidence="1">
    <location>
        <begin position="40"/>
        <end position="50"/>
    </location>
</feature>
<dbReference type="OrthoDB" id="9603227at2759"/>
<protein>
    <recommendedName>
        <fullName evidence="2">Stonin-2 N-terminal domain-containing protein</fullName>
    </recommendedName>
</protein>
<feature type="region of interest" description="Disordered" evidence="1">
    <location>
        <begin position="26"/>
        <end position="53"/>
    </location>
</feature>
<name>A0A9Q0Y9K4_9SAUR</name>
<evidence type="ECO:0000313" key="3">
    <source>
        <dbReference type="EMBL" id="KAJ7345069.1"/>
    </source>
</evidence>